<dbReference type="Proteomes" id="UP000597613">
    <property type="component" value="Unassembled WGS sequence"/>
</dbReference>
<gene>
    <name evidence="2" type="ORF">H8S47_04815</name>
</gene>
<keyword evidence="3" id="KW-1185">Reference proteome</keyword>
<evidence type="ECO:0000313" key="3">
    <source>
        <dbReference type="Proteomes" id="UP000597613"/>
    </source>
</evidence>
<sequence>MQTSGARTRPSAACALGRHTPRSRHRDIKDEPIQRSACRRCGATIVKSAVSRRWIVSGLLG</sequence>
<dbReference type="EMBL" id="JACONT010000006">
    <property type="protein sequence ID" value="MBC3941004.1"/>
    <property type="molecule type" value="Genomic_DNA"/>
</dbReference>
<protein>
    <submittedName>
        <fullName evidence="2">Uncharacterized protein</fullName>
    </submittedName>
</protein>
<evidence type="ECO:0000256" key="1">
    <source>
        <dbReference type="SAM" id="MobiDB-lite"/>
    </source>
</evidence>
<feature type="region of interest" description="Disordered" evidence="1">
    <location>
        <begin position="1"/>
        <end position="31"/>
    </location>
</feature>
<accession>A0ABR7AKL7</accession>
<evidence type="ECO:0000313" key="2">
    <source>
        <dbReference type="EMBL" id="MBC3941004.1"/>
    </source>
</evidence>
<name>A0ABR7AKL7_9SPHN</name>
<reference evidence="2 3" key="1">
    <citation type="submission" date="2020-08" db="EMBL/GenBank/DDBJ databases">
        <title>Putative novel bacterial strains isolated from necrotic wheat leaf tissues caused by Xanthomonas translucens.</title>
        <authorList>
            <person name="Tambong J.T."/>
        </authorList>
    </citation>
    <scope>NUCLEOTIDE SEQUENCE [LARGE SCALE GENOMIC DNA]</scope>
    <source>
        <strain evidence="3">DOAB 1063</strain>
    </source>
</reference>
<proteinExistence type="predicted"/>
<dbReference type="RefSeq" id="WP_187502775.1">
    <property type="nucleotide sequence ID" value="NZ_CP162536.1"/>
</dbReference>
<comment type="caution">
    <text evidence="2">The sequence shown here is derived from an EMBL/GenBank/DDBJ whole genome shotgun (WGS) entry which is preliminary data.</text>
</comment>
<organism evidence="2 3">
    <name type="scientific">Sphingomonas albertensis</name>
    <dbReference type="NCBI Taxonomy" id="2762591"/>
    <lineage>
        <taxon>Bacteria</taxon>
        <taxon>Pseudomonadati</taxon>
        <taxon>Pseudomonadota</taxon>
        <taxon>Alphaproteobacteria</taxon>
        <taxon>Sphingomonadales</taxon>
        <taxon>Sphingomonadaceae</taxon>
        <taxon>Sphingomonas</taxon>
    </lineage>
</organism>